<dbReference type="AlphaFoldDB" id="A0A7J7NCE5"/>
<name>A0A7J7NCE5_9MAGN</name>
<sequence>MLNLAIIRHQLPFKFVEYEGIRVAFTYTVFANRELKLMFRNTSRADVIKIYEREKKKGYEL</sequence>
<organism evidence="1 2">
    <name type="scientific">Kingdonia uniflora</name>
    <dbReference type="NCBI Taxonomy" id="39325"/>
    <lineage>
        <taxon>Eukaryota</taxon>
        <taxon>Viridiplantae</taxon>
        <taxon>Streptophyta</taxon>
        <taxon>Embryophyta</taxon>
        <taxon>Tracheophyta</taxon>
        <taxon>Spermatophyta</taxon>
        <taxon>Magnoliopsida</taxon>
        <taxon>Ranunculales</taxon>
        <taxon>Circaeasteraceae</taxon>
        <taxon>Kingdonia</taxon>
    </lineage>
</organism>
<gene>
    <name evidence="1" type="ORF">GIB67_017124</name>
</gene>
<comment type="caution">
    <text evidence="1">The sequence shown here is derived from an EMBL/GenBank/DDBJ whole genome shotgun (WGS) entry which is preliminary data.</text>
</comment>
<evidence type="ECO:0000313" key="2">
    <source>
        <dbReference type="Proteomes" id="UP000541444"/>
    </source>
</evidence>
<dbReference type="Proteomes" id="UP000541444">
    <property type="component" value="Unassembled WGS sequence"/>
</dbReference>
<keyword evidence="2" id="KW-1185">Reference proteome</keyword>
<accession>A0A7J7NCE5</accession>
<evidence type="ECO:0000313" key="1">
    <source>
        <dbReference type="EMBL" id="KAF6164921.1"/>
    </source>
</evidence>
<proteinExistence type="predicted"/>
<protein>
    <submittedName>
        <fullName evidence="1">Uncharacterized protein</fullName>
    </submittedName>
</protein>
<reference evidence="1 2" key="1">
    <citation type="journal article" date="2020" name="IScience">
        <title>Genome Sequencing of the Endangered Kingdonia uniflora (Circaeasteraceae, Ranunculales) Reveals Potential Mechanisms of Evolutionary Specialization.</title>
        <authorList>
            <person name="Sun Y."/>
            <person name="Deng T."/>
            <person name="Zhang A."/>
            <person name="Moore M.J."/>
            <person name="Landis J.B."/>
            <person name="Lin N."/>
            <person name="Zhang H."/>
            <person name="Zhang X."/>
            <person name="Huang J."/>
            <person name="Zhang X."/>
            <person name="Sun H."/>
            <person name="Wang H."/>
        </authorList>
    </citation>
    <scope>NUCLEOTIDE SEQUENCE [LARGE SCALE GENOMIC DNA]</scope>
    <source>
        <strain evidence="1">TB1705</strain>
        <tissue evidence="1">Leaf</tissue>
    </source>
</reference>
<dbReference type="EMBL" id="JACGCM010000882">
    <property type="protein sequence ID" value="KAF6164921.1"/>
    <property type="molecule type" value="Genomic_DNA"/>
</dbReference>
<dbReference type="OrthoDB" id="1873329at2759"/>